<evidence type="ECO:0000313" key="16">
    <source>
        <dbReference type="EMBL" id="BBL71300.1"/>
    </source>
</evidence>
<dbReference type="GO" id="GO:0031177">
    <property type="term" value="F:phosphopantetheine binding"/>
    <property type="evidence" value="ECO:0007669"/>
    <property type="project" value="InterPro"/>
</dbReference>
<feature type="domain" description="Carrier" evidence="13">
    <location>
        <begin position="2452"/>
        <end position="2526"/>
    </location>
</feature>
<dbReference type="PROSITE" id="PS52004">
    <property type="entry name" value="KS3_2"/>
    <property type="match status" value="3"/>
</dbReference>
<feature type="active site" description="Proton donor; for dehydratase activity" evidence="11">
    <location>
        <position position="1494"/>
    </location>
</feature>
<dbReference type="GO" id="GO:0071770">
    <property type="term" value="P:DIM/DIP cell wall layer assembly"/>
    <property type="evidence" value="ECO:0007669"/>
    <property type="project" value="TreeGrafter"/>
</dbReference>
<keyword evidence="5" id="KW-0596">Phosphopantetheine</keyword>
<dbReference type="CDD" id="cd00833">
    <property type="entry name" value="PKS"/>
    <property type="match status" value="3"/>
</dbReference>
<evidence type="ECO:0000259" key="14">
    <source>
        <dbReference type="PROSITE" id="PS52004"/>
    </source>
</evidence>
<dbReference type="GO" id="GO:0006633">
    <property type="term" value="P:fatty acid biosynthetic process"/>
    <property type="evidence" value="ECO:0007669"/>
    <property type="project" value="UniProtKB-UniPathway"/>
</dbReference>
<evidence type="ECO:0000256" key="4">
    <source>
        <dbReference type="ARBA" id="ARBA00006484"/>
    </source>
</evidence>
<dbReference type="SMART" id="SM00826">
    <property type="entry name" value="PKS_DH"/>
    <property type="match status" value="1"/>
</dbReference>
<organism evidence="16 17">
    <name type="scientific">Methylogaea oryzae</name>
    <dbReference type="NCBI Taxonomy" id="1295382"/>
    <lineage>
        <taxon>Bacteria</taxon>
        <taxon>Pseudomonadati</taxon>
        <taxon>Pseudomonadota</taxon>
        <taxon>Gammaproteobacteria</taxon>
        <taxon>Methylococcales</taxon>
        <taxon>Methylococcaceae</taxon>
        <taxon>Methylogaea</taxon>
    </lineage>
</organism>
<dbReference type="EMBL" id="AP019782">
    <property type="protein sequence ID" value="BBL71300.1"/>
    <property type="molecule type" value="Genomic_DNA"/>
</dbReference>
<dbReference type="InterPro" id="IPR057326">
    <property type="entry name" value="KR_dom"/>
</dbReference>
<protein>
    <recommendedName>
        <fullName evidence="18">SDR family NAD(P)-dependent oxidoreductase</fullName>
    </recommendedName>
</protein>
<dbReference type="InterPro" id="IPR049551">
    <property type="entry name" value="PKS_DH_C"/>
</dbReference>
<feature type="domain" description="Ketosynthase family 3 (KS3)" evidence="14">
    <location>
        <begin position="14"/>
        <end position="435"/>
    </location>
</feature>
<keyword evidence="8" id="KW-0808">Transferase</keyword>
<dbReference type="InterPro" id="IPR014031">
    <property type="entry name" value="Ketoacyl_synth_C"/>
</dbReference>
<dbReference type="PROSITE" id="PS50075">
    <property type="entry name" value="CARRIER"/>
    <property type="match status" value="2"/>
</dbReference>
<accession>A0A8D4VNS5</accession>
<dbReference type="Pfam" id="PF14765">
    <property type="entry name" value="PS-DH"/>
    <property type="match status" value="1"/>
</dbReference>
<comment type="similarity">
    <text evidence="4">Belongs to the short-chain dehydrogenases/reductases (SDR) family.</text>
</comment>
<evidence type="ECO:0000256" key="12">
    <source>
        <dbReference type="SAM" id="MobiDB-lite"/>
    </source>
</evidence>
<dbReference type="InterPro" id="IPR049552">
    <property type="entry name" value="PKS_DH_N"/>
</dbReference>
<evidence type="ECO:0008006" key="18">
    <source>
        <dbReference type="Google" id="ProtNLM"/>
    </source>
</evidence>
<dbReference type="FunFam" id="3.40.47.10:FF:000019">
    <property type="entry name" value="Polyketide synthase type I"/>
    <property type="match status" value="1"/>
</dbReference>
<dbReference type="InterPro" id="IPR020841">
    <property type="entry name" value="PKS_Beta-ketoAc_synthase_dom"/>
</dbReference>
<dbReference type="SMART" id="SM00823">
    <property type="entry name" value="PKS_PP"/>
    <property type="match status" value="2"/>
</dbReference>
<feature type="domain" description="PKS/mFAS DH" evidence="15">
    <location>
        <begin position="1301"/>
        <end position="1577"/>
    </location>
</feature>
<dbReference type="SMART" id="SM01294">
    <property type="entry name" value="PKS_PP_betabranch"/>
    <property type="match status" value="1"/>
</dbReference>
<dbReference type="InterPro" id="IPR020807">
    <property type="entry name" value="PKS_DH"/>
</dbReference>
<dbReference type="InterPro" id="IPR006162">
    <property type="entry name" value="Ppantetheine_attach_site"/>
</dbReference>
<dbReference type="Pfam" id="PF08659">
    <property type="entry name" value="KR"/>
    <property type="match status" value="1"/>
</dbReference>
<dbReference type="SMART" id="SM00822">
    <property type="entry name" value="PKS_KR"/>
    <property type="match status" value="1"/>
</dbReference>
<evidence type="ECO:0000259" key="15">
    <source>
        <dbReference type="PROSITE" id="PS52019"/>
    </source>
</evidence>
<dbReference type="InterPro" id="IPR054514">
    <property type="entry name" value="RhiE-like_linker"/>
</dbReference>
<dbReference type="Proteomes" id="UP000824988">
    <property type="component" value="Chromosome"/>
</dbReference>
<dbReference type="InterPro" id="IPR009081">
    <property type="entry name" value="PP-bd_ACP"/>
</dbReference>
<dbReference type="GO" id="GO:0005737">
    <property type="term" value="C:cytoplasm"/>
    <property type="evidence" value="ECO:0007669"/>
    <property type="project" value="UniProtKB-SubCell"/>
</dbReference>
<comment type="pathway">
    <text evidence="2">Antibiotic biosynthesis.</text>
</comment>
<name>A0A8D4VNS5_9GAMM</name>
<dbReference type="PROSITE" id="PS00012">
    <property type="entry name" value="PHOSPHOPANTETHEINE"/>
    <property type="match status" value="1"/>
</dbReference>
<comment type="subcellular location">
    <subcellularLocation>
        <location evidence="1">Cytoplasm</location>
    </subcellularLocation>
</comment>
<feature type="domain" description="Carrier" evidence="13">
    <location>
        <begin position="620"/>
        <end position="696"/>
    </location>
</feature>
<dbReference type="RefSeq" id="WP_221046903.1">
    <property type="nucleotide sequence ID" value="NZ_AP019782.1"/>
</dbReference>
<dbReference type="GO" id="GO:0004315">
    <property type="term" value="F:3-oxoacyl-[acyl-carrier-protein] synthase activity"/>
    <property type="evidence" value="ECO:0007669"/>
    <property type="project" value="InterPro"/>
</dbReference>
<gene>
    <name evidence="16" type="ORF">MoryE10_19060</name>
</gene>
<dbReference type="GO" id="GO:0005886">
    <property type="term" value="C:plasma membrane"/>
    <property type="evidence" value="ECO:0007669"/>
    <property type="project" value="TreeGrafter"/>
</dbReference>
<evidence type="ECO:0000256" key="2">
    <source>
        <dbReference type="ARBA" id="ARBA00004792"/>
    </source>
</evidence>
<dbReference type="PROSITE" id="PS01162">
    <property type="entry name" value="QOR_ZETA_CRYSTAL"/>
    <property type="match status" value="1"/>
</dbReference>
<dbReference type="CDD" id="cd02440">
    <property type="entry name" value="AdoMet_MTases"/>
    <property type="match status" value="1"/>
</dbReference>
<dbReference type="GO" id="GO:0004312">
    <property type="term" value="F:fatty acid synthase activity"/>
    <property type="evidence" value="ECO:0007669"/>
    <property type="project" value="TreeGrafter"/>
</dbReference>
<dbReference type="InterPro" id="IPR032821">
    <property type="entry name" value="PKS_assoc"/>
</dbReference>
<keyword evidence="9" id="KW-0511">Multifunctional enzyme</keyword>
<dbReference type="InterPro" id="IPR020806">
    <property type="entry name" value="PKS_PP-bd"/>
</dbReference>
<keyword evidence="17" id="KW-1185">Reference proteome</keyword>
<dbReference type="InterPro" id="IPR018201">
    <property type="entry name" value="Ketoacyl_synth_AS"/>
</dbReference>
<keyword evidence="7" id="KW-0597">Phosphoprotein</keyword>
<dbReference type="Pfam" id="PF00109">
    <property type="entry name" value="ketoacyl-synt"/>
    <property type="match status" value="3"/>
</dbReference>
<dbReference type="Pfam" id="PF16197">
    <property type="entry name" value="KAsynt_C_assoc"/>
    <property type="match status" value="2"/>
</dbReference>
<dbReference type="PANTHER" id="PTHR43775">
    <property type="entry name" value="FATTY ACID SYNTHASE"/>
    <property type="match status" value="1"/>
</dbReference>
<evidence type="ECO:0000256" key="5">
    <source>
        <dbReference type="ARBA" id="ARBA00022450"/>
    </source>
</evidence>
<evidence type="ECO:0000256" key="9">
    <source>
        <dbReference type="ARBA" id="ARBA00023268"/>
    </source>
</evidence>
<feature type="domain" description="Ketosynthase family 3 (KS3)" evidence="14">
    <location>
        <begin position="2552"/>
        <end position="2974"/>
    </location>
</feature>
<dbReference type="PROSITE" id="PS52019">
    <property type="entry name" value="PKS_MFAS_DH"/>
    <property type="match status" value="1"/>
</dbReference>
<dbReference type="Pfam" id="PF00550">
    <property type="entry name" value="PP-binding"/>
    <property type="match status" value="2"/>
</dbReference>
<dbReference type="UniPathway" id="UPA00094"/>
<dbReference type="GO" id="GO:0016491">
    <property type="term" value="F:oxidoreductase activity"/>
    <property type="evidence" value="ECO:0007669"/>
    <property type="project" value="InterPro"/>
</dbReference>
<sequence>MTRTNQPTLPTDADRAIAVIGMACRLPGAPGLDAYWQMLLEGRSGIVASGDEALRANGIPAELLNHPHLVRRFGVLDGVEDFDAAAFGIPPARAAVLDPQQRILLELAVGALEHAGYAGEDEAGSIGVYVSLAHCSYRAGAAADSAGGFFGLTASDKDYGATRISYALDLTGPSLTVQSACSGSLAALHMAVEALLSGQCDMALAGGASLLLPQGAYLAAPGLMLAPDGQCRPFDAAASGTVPGNGAGLVALKRLDRALADGDTIHAVVLGSAIANDGARKVDYLAPGARGQMRAVGEAWSVAGIEPASLGMIEAHGTGTAIGDPIEINALGRLFAHFAEQGLAPPELCRIGSVKANIGHLNVASGIAGFIKAVLAVREGVIPGVPGFHSPNPAAPFAGTPLRLSAEAQPWSGWRRAGVSSFGFGGTNVHVVLEQPPQAQRPTHGPCGPLLLPLSAHDSAALDRLRRDLADYLRRDTAADFADIAYTLQRGRAARPVRAVILAGDAREASALLAAPGPLPEIAAADPLGAAAQAWLAGESVDWERAPGAAQGRRVPLPTYPFARQRHWLDQHPAWPLGAPAGTQSGGNPVTAPPRQGAPETWDGASGGAETSPSPELGSAARPSVLAWLTEIFAEALQREAAGVPADAGYDQLGLDSLLVVSITGRVREVFPDVRGSLLFEHKTLGELAAHLEGELARNPAAQQAFGLGREAAAEPAGAAYPCDAAGDAIAVIGLACRLPGAEDPAALWELLENGRSAIGPIPADRRWDAGDGSVVPHRAAFIESVDRFDALFFGIAPAEARRIDPQARLFLETAWAALEDAGLTPAALKASARRAGGEADVGVFVGVMNMPYRLLAHAADAAGQVVQANHWSVANRVSYHFDFTGPSLAVDTACSASLAALHLACESLRRGECGAALAGGVNLILDAVQQRELVRMGMLSPSDVCRSFGVGADGFVQGEGVGAVLLKPLAAARADGDRILGVILASACNANGRTGGYTVPNPKAQAAVVRTALAGAGIPAASVSAIECHGTGTALGDPIEIAGLAEVFDAQAARGEIAIGSIKSNMGHLESAAGMASLAKVLLQLQYRRLAPSLNAERLNPELRLERTRFRVQTQAADWCAPSDAGGRPWPLRAGLSGFGAGGANVHLVLEEAPPALPADAPRHSRQPILLSAAEAEALPRLAQRLAQRIAADPALAADDAGLADLAYTLAVGRAALAVRAGFVAHDRATLLEGLARLAANDSTPPTAEGEAETSMRRWIGGEYVDWAAFWAGERRRRIALPTYPFHGPRLWLNGEAEAAPEAAVRSPWIAAGAAPPWRFSIDSAMPLLDQHRVDGKPYLPGVASATLAMAAAEAAGLAVAGVGDVVWKRAVEPGASGLSLLLALTADGGRQRFRLTGTDGGEALVEGLLLTGSAPPAGGEAVPAVDSLAGAETLDQEQVRRRLNAAGLAHGPALRAILRLRLGNGQVLAELERPESASRLLGDWNPCPSLLDSALQAACTLLLDGSDAVQPLPLGLERLWLLDKHWPERLRVHARVAERSAGYARIDLSIGDAGGRPLCRMQGLTARLLPRTAAPADGVPLFVPRWRGCPDDAAGTPPILPAQGPLALIAPQADAPLAAAARSALAGREVREFGVDEFLALAEEGRPACLVYVHPVETLPSSPPESLRLLELLAALNGAARPAALVLLTQGVHATGPGERNLPWAAAAIGLARTAMNENARLRVSCLDLDDPGVLPLALAGGADPLGLPIAWRGGRRLAPRLEAWRGGAVPAAAPVNGGDHILIVGGAGGIGTALAQRWSRRHGARCTLVGRRPADGVPTGGGSLYLQADVTDAAALAAAVAAAEARQGPVTGAIHAALVMEDRTVCNMSREDYIAALEVKRLGLHHLHESLRGRPLRWLCAFSSVNSFAANAGQANYVAGCAVKDALALSLDGQAGFPVRVVNWGYWGDIGRVATDEYRQRMARLGVHSIGVEEGLDALEKILAGTEPQVLAIRAEPAVLAQLGYEAGAEAEVEADVEAEAPAGDLFAAAQRQALATNEASRAAMASASGDYCELDELSVLALAEWWRGRDWPDAAEPDELAHSLGLVPEQRRQFEALLDMLVRHGYLARRDARIETGVRALPDAAVGAARRAAFLQRAPQFAAHLRLLDVCLAQYLSALRGEVAPTEVLFPDMSMSLVEAMYRGNAMVDHFNDKLAAAVAAAQRQHGGGRPFRVLEFGSGTGGTSQRVLPALAAGAEYDYTDISPGFLSHGKKQFQADYPFVRFKLFNLENPPDPALFPAAGYDVAFGANVIHATRDLSRSLEHVGRLIRPGGLLMLYEMVANHDFVTITFGLLPGWWLAEDPRLPHGPLLDAASWRRLLGANGFDAVGVFGQPDAEDENQASHALIVARRAGRPVEPREKRGLLRGRLRRGAAASVPSGAARESAVSAGDSALARGGKPPEAADASAALEDQVLACVAATLEIPPDKLDLERGLSDYGADSILGVQLVRDLNRRFGVELKPTTLFSHPSVRAVARHLAEQHGVRAAAAAAPQADAMPAAPAASPADQDAIAVIGMAGRFPGAADIGEFERLLLNGVCAVGPVPEERWEHARVYDPRPLRAGRSICPEGGFLADAYGFDPEFFGLSPAEATAMDPQQRLFLMAAWHALEDAGLSSPALKNVNCGVYAGNVAGDYGRLLEAAGHPGDAHSFMGSAASMLPARIAYHLDLKGPAISIDTACSSSLVAIAEACEALRGGRCELALAGGVAALFTPGFYVVASNAGMLSPTGRCHTLDAAADGFVPGEAVAVMVLKRLDRALADNNRILGVIRGWGTNQDGASNGITAPSATAQTALIRDVHRCFGIDPAGIDYVELHGTGTRLGDPVEMEGLAGAFGDSNSVCGVGSVKSNVGHTLAAAGAVGLAKVLLALRAEVLPPSLHFQRLNADIQLDGTPFRPVAELTPWPRRTDKPRRAGVSAFGFAGTNAHLVVEEAPQRAQISAAGPWLFVLSARSPGALMRRAADLAAWLRANPDADPAALAATLALGRMHFKQRAALVADSLAALPDWLNDVAEGRWQSPARPLSGTDLDAWAETYRQGGEPPWQSLWPQSRPQPLSLPGYPFERRIYRPALSPRLIAGIGSAAAVEEEAPADAGRDILAAVTSHLDRLAPRAEETEA</sequence>
<evidence type="ECO:0000259" key="13">
    <source>
        <dbReference type="PROSITE" id="PS50075"/>
    </source>
</evidence>
<dbReference type="InterPro" id="IPR013968">
    <property type="entry name" value="PKS_KR"/>
</dbReference>
<dbReference type="InterPro" id="IPR013217">
    <property type="entry name" value="Methyltransf_12"/>
</dbReference>
<feature type="region of interest" description="N-terminal hotdog fold" evidence="11">
    <location>
        <begin position="1301"/>
        <end position="1418"/>
    </location>
</feature>
<dbReference type="Pfam" id="PF21089">
    <property type="entry name" value="PKS_DH_N"/>
    <property type="match status" value="1"/>
</dbReference>
<reference evidence="16" key="1">
    <citation type="submission" date="2019-06" db="EMBL/GenBank/DDBJ databases">
        <title>Complete genome sequence of Methylogaea oryzae strain JCM16910.</title>
        <authorList>
            <person name="Asakawa S."/>
        </authorList>
    </citation>
    <scope>NUCLEOTIDE SEQUENCE</scope>
    <source>
        <strain evidence="16">E10</strain>
    </source>
</reference>
<dbReference type="Pfam" id="PF02801">
    <property type="entry name" value="Ketoacyl-synt_C"/>
    <property type="match status" value="3"/>
</dbReference>
<evidence type="ECO:0000256" key="7">
    <source>
        <dbReference type="ARBA" id="ARBA00022553"/>
    </source>
</evidence>
<feature type="region of interest" description="C-terminal hotdog fold" evidence="11">
    <location>
        <begin position="1433"/>
        <end position="1577"/>
    </location>
</feature>
<evidence type="ECO:0000256" key="1">
    <source>
        <dbReference type="ARBA" id="ARBA00004496"/>
    </source>
</evidence>
<dbReference type="InterPro" id="IPR049900">
    <property type="entry name" value="PKS_mFAS_DH"/>
</dbReference>
<dbReference type="KEGG" id="moz:MoryE10_19060"/>
<evidence type="ECO:0000256" key="11">
    <source>
        <dbReference type="PROSITE-ProRule" id="PRU01363"/>
    </source>
</evidence>
<dbReference type="SMART" id="SM00825">
    <property type="entry name" value="PKS_KS"/>
    <property type="match status" value="3"/>
</dbReference>
<dbReference type="InterPro" id="IPR002364">
    <property type="entry name" value="Quin_OxRdtase/zeta-crystal_CS"/>
</dbReference>
<dbReference type="Pfam" id="PF08242">
    <property type="entry name" value="Methyltransf_12"/>
    <property type="match status" value="1"/>
</dbReference>
<keyword evidence="6" id="KW-0963">Cytoplasm</keyword>
<comment type="function">
    <text evidence="10">Involved in production of the polyketide antibiotic thailandamide.</text>
</comment>
<dbReference type="Pfam" id="PF22336">
    <property type="entry name" value="RhiE-like_linker"/>
    <property type="match status" value="1"/>
</dbReference>
<proteinExistence type="inferred from homology"/>
<evidence type="ECO:0000256" key="3">
    <source>
        <dbReference type="ARBA" id="ARBA00005194"/>
    </source>
</evidence>
<evidence type="ECO:0000256" key="8">
    <source>
        <dbReference type="ARBA" id="ARBA00022679"/>
    </source>
</evidence>
<dbReference type="PANTHER" id="PTHR43775:SF37">
    <property type="entry name" value="SI:DKEY-61P9.11"/>
    <property type="match status" value="1"/>
</dbReference>
<feature type="region of interest" description="Disordered" evidence="12">
    <location>
        <begin position="578"/>
        <end position="619"/>
    </location>
</feature>
<feature type="active site" description="Proton acceptor; for dehydratase activity" evidence="11">
    <location>
        <position position="1333"/>
    </location>
</feature>
<dbReference type="InterPro" id="IPR050091">
    <property type="entry name" value="PKS_NRPS_Biosynth_Enz"/>
</dbReference>
<evidence type="ECO:0000313" key="17">
    <source>
        <dbReference type="Proteomes" id="UP000824988"/>
    </source>
</evidence>
<evidence type="ECO:0000256" key="10">
    <source>
        <dbReference type="ARBA" id="ARBA00054155"/>
    </source>
</evidence>
<evidence type="ECO:0000256" key="6">
    <source>
        <dbReference type="ARBA" id="ARBA00022490"/>
    </source>
</evidence>
<dbReference type="PROSITE" id="PS00606">
    <property type="entry name" value="KS3_1"/>
    <property type="match status" value="2"/>
</dbReference>
<dbReference type="InterPro" id="IPR014030">
    <property type="entry name" value="Ketoacyl_synth_N"/>
</dbReference>
<dbReference type="GO" id="GO:0008270">
    <property type="term" value="F:zinc ion binding"/>
    <property type="evidence" value="ECO:0007669"/>
    <property type="project" value="InterPro"/>
</dbReference>
<feature type="domain" description="Ketosynthase family 3 (KS3)" evidence="14">
    <location>
        <begin position="727"/>
        <end position="1153"/>
    </location>
</feature>
<comment type="pathway">
    <text evidence="3">Lipid metabolism; fatty acid biosynthesis.</text>
</comment>